<name>A0AAV7SGT9_PLEWA</name>
<gene>
    <name evidence="2" type="ORF">NDU88_003753</name>
</gene>
<evidence type="ECO:0000313" key="2">
    <source>
        <dbReference type="EMBL" id="KAJ1163293.1"/>
    </source>
</evidence>
<proteinExistence type="predicted"/>
<feature type="compositionally biased region" description="Low complexity" evidence="1">
    <location>
        <begin position="182"/>
        <end position="202"/>
    </location>
</feature>
<protein>
    <submittedName>
        <fullName evidence="2">Uncharacterized protein</fullName>
    </submittedName>
</protein>
<feature type="compositionally biased region" description="Gly residues" evidence="1">
    <location>
        <begin position="168"/>
        <end position="181"/>
    </location>
</feature>
<comment type="caution">
    <text evidence="2">The sequence shown here is derived from an EMBL/GenBank/DDBJ whole genome shotgun (WGS) entry which is preliminary data.</text>
</comment>
<evidence type="ECO:0000256" key="1">
    <source>
        <dbReference type="SAM" id="MobiDB-lite"/>
    </source>
</evidence>
<evidence type="ECO:0000313" key="3">
    <source>
        <dbReference type="Proteomes" id="UP001066276"/>
    </source>
</evidence>
<dbReference type="AlphaFoldDB" id="A0AAV7SGT9"/>
<feature type="compositionally biased region" description="Gly residues" evidence="1">
    <location>
        <begin position="94"/>
        <end position="103"/>
    </location>
</feature>
<keyword evidence="3" id="KW-1185">Reference proteome</keyword>
<reference evidence="2" key="1">
    <citation type="journal article" date="2022" name="bioRxiv">
        <title>Sequencing and chromosome-scale assembly of the giantPleurodeles waltlgenome.</title>
        <authorList>
            <person name="Brown T."/>
            <person name="Elewa A."/>
            <person name="Iarovenko S."/>
            <person name="Subramanian E."/>
            <person name="Araus A.J."/>
            <person name="Petzold A."/>
            <person name="Susuki M."/>
            <person name="Suzuki K.-i.T."/>
            <person name="Hayashi T."/>
            <person name="Toyoda A."/>
            <person name="Oliveira C."/>
            <person name="Osipova E."/>
            <person name="Leigh N.D."/>
            <person name="Simon A."/>
            <person name="Yun M.H."/>
        </authorList>
    </citation>
    <scope>NUCLEOTIDE SEQUENCE</scope>
    <source>
        <strain evidence="2">20211129_DDA</strain>
        <tissue evidence="2">Liver</tissue>
    </source>
</reference>
<feature type="compositionally biased region" description="Low complexity" evidence="1">
    <location>
        <begin position="113"/>
        <end position="123"/>
    </location>
</feature>
<sequence length="361" mass="37547">MDKRVIRALELLKEAGRLDLIAAPAAPRERPVRRAASGVAAAVAACSPLREPTQVSRAGRGRNGRLALSHKGRVTVSLRTQLRPLGAWRLRGSVSGGVGGGAGTSSAFRPRRQQGQPVVMAGAQAGGGQDDVHTGDAGGAGRQVSKKVSKGNGHASLPVAGVTDGERLGGSPGGMMGGGGEQQPWGQGQSTTSGEEGLVGQLEGLGGGERETVMELSHILEWSDESDQGGGEVRDLEVKEDGLVFKGGQCGSEDGDPGEPLAGSEPWEEEEVTAGPSTASWTGYHCGGKAVRAKEVVKQYTTGPGFAPPSGRVRGGFMYCRLEQVQAETENGHMTDVNGWEEKKTRQMLIGKEWTVAGIPR</sequence>
<feature type="region of interest" description="Disordered" evidence="1">
    <location>
        <begin position="94"/>
        <end position="206"/>
    </location>
</feature>
<accession>A0AAV7SGT9</accession>
<dbReference type="EMBL" id="JANPWB010000008">
    <property type="protein sequence ID" value="KAJ1163293.1"/>
    <property type="molecule type" value="Genomic_DNA"/>
</dbReference>
<dbReference type="Proteomes" id="UP001066276">
    <property type="component" value="Chromosome 4_2"/>
</dbReference>
<organism evidence="2 3">
    <name type="scientific">Pleurodeles waltl</name>
    <name type="common">Iberian ribbed newt</name>
    <dbReference type="NCBI Taxonomy" id="8319"/>
    <lineage>
        <taxon>Eukaryota</taxon>
        <taxon>Metazoa</taxon>
        <taxon>Chordata</taxon>
        <taxon>Craniata</taxon>
        <taxon>Vertebrata</taxon>
        <taxon>Euteleostomi</taxon>
        <taxon>Amphibia</taxon>
        <taxon>Batrachia</taxon>
        <taxon>Caudata</taxon>
        <taxon>Salamandroidea</taxon>
        <taxon>Salamandridae</taxon>
        <taxon>Pleurodelinae</taxon>
        <taxon>Pleurodeles</taxon>
    </lineage>
</organism>